<dbReference type="OrthoDB" id="5230585at2759"/>
<dbReference type="Proteomes" id="UP000799770">
    <property type="component" value="Unassembled WGS sequence"/>
</dbReference>
<reference evidence="1" key="1">
    <citation type="journal article" date="2020" name="Stud. Mycol.">
        <title>101 Dothideomycetes genomes: a test case for predicting lifestyles and emergence of pathogens.</title>
        <authorList>
            <person name="Haridas S."/>
            <person name="Albert R."/>
            <person name="Binder M."/>
            <person name="Bloem J."/>
            <person name="Labutti K."/>
            <person name="Salamov A."/>
            <person name="Andreopoulos B."/>
            <person name="Baker S."/>
            <person name="Barry K."/>
            <person name="Bills G."/>
            <person name="Bluhm B."/>
            <person name="Cannon C."/>
            <person name="Castanera R."/>
            <person name="Culley D."/>
            <person name="Daum C."/>
            <person name="Ezra D."/>
            <person name="Gonzalez J."/>
            <person name="Henrissat B."/>
            <person name="Kuo A."/>
            <person name="Liang C."/>
            <person name="Lipzen A."/>
            <person name="Lutzoni F."/>
            <person name="Magnuson J."/>
            <person name="Mondo S."/>
            <person name="Nolan M."/>
            <person name="Ohm R."/>
            <person name="Pangilinan J."/>
            <person name="Park H.-J."/>
            <person name="Ramirez L."/>
            <person name="Alfaro M."/>
            <person name="Sun H."/>
            <person name="Tritt A."/>
            <person name="Yoshinaga Y."/>
            <person name="Zwiers L.-H."/>
            <person name="Turgeon B."/>
            <person name="Goodwin S."/>
            <person name="Spatafora J."/>
            <person name="Crous P."/>
            <person name="Grigoriev I."/>
        </authorList>
    </citation>
    <scope>NUCLEOTIDE SEQUENCE</scope>
    <source>
        <strain evidence="1">CBS 627.86</strain>
    </source>
</reference>
<name>A0A6A5Z1W6_9PLEO</name>
<evidence type="ECO:0000313" key="1">
    <source>
        <dbReference type="EMBL" id="KAF2113003.1"/>
    </source>
</evidence>
<proteinExistence type="predicted"/>
<keyword evidence="2" id="KW-1185">Reference proteome</keyword>
<sequence>MTKFEDNLQAAKANAWSWNLDAIKAAKNQLQELQKSGGAFKAKDIHGKEQSYAIEKDKEPTNDNNRIREYGLRFQPIQLCGTQDLPQEQSSLPWEPCQTQSDLPGGEDCPIWVEEVFRDQDCKLENHVAEMDRQRNLMGSALTSDTFYDLRLYLEKHVKDAQEINNVVCFGLTDNTIKNILNHDSDPGKQEFQGRAYIRYLMCAYISWTLRDILRKSTNDPERQLKMYIQGHSFCYQEKYLLGIGFRPEIGETPEEEAELEKAYEKSNRLGGYPAEVLEDAGGLLELKKNTFIVSFDQRVPVRQIAAQALAGDNGPAGMFCLDIIDDGTAADCQNHDGRNRDLSSPDLKEWQASCLDPLVSPVTEKNFEHYYSDLFRNMKLFLKKKQDI</sequence>
<protein>
    <recommendedName>
        <fullName evidence="3">SRR1-like domain-containing protein</fullName>
    </recommendedName>
</protein>
<dbReference type="AlphaFoldDB" id="A0A6A5Z1W6"/>
<evidence type="ECO:0008006" key="3">
    <source>
        <dbReference type="Google" id="ProtNLM"/>
    </source>
</evidence>
<organism evidence="1 2">
    <name type="scientific">Lophiotrema nucula</name>
    <dbReference type="NCBI Taxonomy" id="690887"/>
    <lineage>
        <taxon>Eukaryota</taxon>
        <taxon>Fungi</taxon>
        <taxon>Dikarya</taxon>
        <taxon>Ascomycota</taxon>
        <taxon>Pezizomycotina</taxon>
        <taxon>Dothideomycetes</taxon>
        <taxon>Pleosporomycetidae</taxon>
        <taxon>Pleosporales</taxon>
        <taxon>Lophiotremataceae</taxon>
        <taxon>Lophiotrema</taxon>
    </lineage>
</organism>
<accession>A0A6A5Z1W6</accession>
<evidence type="ECO:0000313" key="2">
    <source>
        <dbReference type="Proteomes" id="UP000799770"/>
    </source>
</evidence>
<dbReference type="EMBL" id="ML977329">
    <property type="protein sequence ID" value="KAF2113003.1"/>
    <property type="molecule type" value="Genomic_DNA"/>
</dbReference>
<gene>
    <name evidence="1" type="ORF">BDV96DRAFT_689198</name>
</gene>